<keyword evidence="3" id="KW-1185">Reference proteome</keyword>
<evidence type="ECO:0000313" key="2">
    <source>
        <dbReference type="EMBL" id="MBB4800592.1"/>
    </source>
</evidence>
<dbReference type="AlphaFoldDB" id="A0A7W7IUX1"/>
<keyword evidence="1" id="KW-0812">Transmembrane</keyword>
<keyword evidence="1" id="KW-1133">Transmembrane helix</keyword>
<proteinExistence type="predicted"/>
<accession>A0A7W7IUX1</accession>
<dbReference type="Proteomes" id="UP000561681">
    <property type="component" value="Unassembled WGS sequence"/>
</dbReference>
<evidence type="ECO:0000256" key="1">
    <source>
        <dbReference type="SAM" id="Phobius"/>
    </source>
</evidence>
<keyword evidence="1" id="KW-0472">Membrane</keyword>
<dbReference type="EMBL" id="JACHLD010000001">
    <property type="protein sequence ID" value="MBB4800592.1"/>
    <property type="molecule type" value="Genomic_DNA"/>
</dbReference>
<sequence>MNKISNFFSNNWASLAIGFFCFGVYMYFALAGNRICDCERTEKYTTAGSRTSYNRFYHK</sequence>
<gene>
    <name evidence="2" type="ORF">HNP37_000631</name>
</gene>
<evidence type="ECO:0000313" key="3">
    <source>
        <dbReference type="Proteomes" id="UP000561681"/>
    </source>
</evidence>
<feature type="transmembrane region" description="Helical" evidence="1">
    <location>
        <begin position="12"/>
        <end position="30"/>
    </location>
</feature>
<reference evidence="2 3" key="1">
    <citation type="submission" date="2020-08" db="EMBL/GenBank/DDBJ databases">
        <title>Functional genomics of gut bacteria from endangered species of beetles.</title>
        <authorList>
            <person name="Carlos-Shanley C."/>
        </authorList>
    </citation>
    <scope>NUCLEOTIDE SEQUENCE [LARGE SCALE GENOMIC DNA]</scope>
    <source>
        <strain evidence="2 3">S00142</strain>
    </source>
</reference>
<name>A0A7W7IUX1_9FLAO</name>
<organism evidence="2 3">
    <name type="scientific">Flavobacterium nitrogenifigens</name>
    <dbReference type="NCBI Taxonomy" id="1617283"/>
    <lineage>
        <taxon>Bacteria</taxon>
        <taxon>Pseudomonadati</taxon>
        <taxon>Bacteroidota</taxon>
        <taxon>Flavobacteriia</taxon>
        <taxon>Flavobacteriales</taxon>
        <taxon>Flavobacteriaceae</taxon>
        <taxon>Flavobacterium</taxon>
    </lineage>
</organism>
<comment type="caution">
    <text evidence="2">The sequence shown here is derived from an EMBL/GenBank/DDBJ whole genome shotgun (WGS) entry which is preliminary data.</text>
</comment>
<protein>
    <submittedName>
        <fullName evidence="2">Uncharacterized protein</fullName>
    </submittedName>
</protein>
<dbReference type="RefSeq" id="WP_184158357.1">
    <property type="nucleotide sequence ID" value="NZ_JACHLD010000001.1"/>
</dbReference>